<accession>A0AAN8MTR2</accession>
<feature type="region of interest" description="Disordered" evidence="2">
    <location>
        <begin position="426"/>
        <end position="488"/>
    </location>
</feature>
<name>A0AAN8MTR2_9PEZI</name>
<feature type="compositionally biased region" description="Polar residues" evidence="2">
    <location>
        <begin position="958"/>
        <end position="969"/>
    </location>
</feature>
<organism evidence="3 4">
    <name type="scientific">Orbilia javanica</name>
    <dbReference type="NCBI Taxonomy" id="47235"/>
    <lineage>
        <taxon>Eukaryota</taxon>
        <taxon>Fungi</taxon>
        <taxon>Dikarya</taxon>
        <taxon>Ascomycota</taxon>
        <taxon>Pezizomycotina</taxon>
        <taxon>Orbiliomycetes</taxon>
        <taxon>Orbiliales</taxon>
        <taxon>Orbiliaceae</taxon>
        <taxon>Orbilia</taxon>
    </lineage>
</organism>
<feature type="compositionally biased region" description="Pro residues" evidence="2">
    <location>
        <begin position="914"/>
        <end position="924"/>
    </location>
</feature>
<feature type="compositionally biased region" description="Basic and acidic residues" evidence="2">
    <location>
        <begin position="163"/>
        <end position="176"/>
    </location>
</feature>
<feature type="compositionally biased region" description="Low complexity" evidence="2">
    <location>
        <begin position="1187"/>
        <end position="1215"/>
    </location>
</feature>
<keyword evidence="4" id="KW-1185">Reference proteome</keyword>
<feature type="compositionally biased region" description="Polar residues" evidence="2">
    <location>
        <begin position="474"/>
        <end position="488"/>
    </location>
</feature>
<proteinExistence type="predicted"/>
<feature type="region of interest" description="Disordered" evidence="2">
    <location>
        <begin position="76"/>
        <end position="407"/>
    </location>
</feature>
<feature type="compositionally biased region" description="Basic and acidic residues" evidence="2">
    <location>
        <begin position="216"/>
        <end position="234"/>
    </location>
</feature>
<dbReference type="Proteomes" id="UP001313282">
    <property type="component" value="Unassembled WGS sequence"/>
</dbReference>
<feature type="compositionally biased region" description="Basic and acidic residues" evidence="2">
    <location>
        <begin position="1417"/>
        <end position="1432"/>
    </location>
</feature>
<feature type="compositionally biased region" description="Polar residues" evidence="2">
    <location>
        <begin position="500"/>
        <end position="512"/>
    </location>
</feature>
<comment type="caution">
    <text evidence="3">The sequence shown here is derived from an EMBL/GenBank/DDBJ whole genome shotgun (WGS) entry which is preliminary data.</text>
</comment>
<feature type="compositionally biased region" description="Polar residues" evidence="2">
    <location>
        <begin position="562"/>
        <end position="578"/>
    </location>
</feature>
<feature type="compositionally biased region" description="Low complexity" evidence="2">
    <location>
        <begin position="1453"/>
        <end position="1474"/>
    </location>
</feature>
<feature type="compositionally biased region" description="Polar residues" evidence="2">
    <location>
        <begin position="201"/>
        <end position="212"/>
    </location>
</feature>
<keyword evidence="1" id="KW-0175">Coiled coil</keyword>
<feature type="compositionally biased region" description="Low complexity" evidence="2">
    <location>
        <begin position="244"/>
        <end position="257"/>
    </location>
</feature>
<feature type="compositionally biased region" description="Polar residues" evidence="2">
    <location>
        <begin position="739"/>
        <end position="777"/>
    </location>
</feature>
<feature type="compositionally biased region" description="Low complexity" evidence="2">
    <location>
        <begin position="706"/>
        <end position="720"/>
    </location>
</feature>
<feature type="compositionally biased region" description="Pro residues" evidence="2">
    <location>
        <begin position="1317"/>
        <end position="1330"/>
    </location>
</feature>
<feature type="compositionally biased region" description="Low complexity" evidence="2">
    <location>
        <begin position="1125"/>
        <end position="1141"/>
    </location>
</feature>
<protein>
    <submittedName>
        <fullName evidence="3">Uncharacterized protein</fullName>
    </submittedName>
</protein>
<feature type="compositionally biased region" description="Polar residues" evidence="2">
    <location>
        <begin position="365"/>
        <end position="407"/>
    </location>
</feature>
<reference evidence="3 4" key="1">
    <citation type="submission" date="2019-10" db="EMBL/GenBank/DDBJ databases">
        <authorList>
            <person name="Palmer J.M."/>
        </authorList>
    </citation>
    <scope>NUCLEOTIDE SEQUENCE [LARGE SCALE GENOMIC DNA]</scope>
    <source>
        <strain evidence="3 4">TWF718</strain>
    </source>
</reference>
<feature type="region of interest" description="Disordered" evidence="2">
    <location>
        <begin position="1417"/>
        <end position="1612"/>
    </location>
</feature>
<gene>
    <name evidence="3" type="ORF">TWF718_007584</name>
</gene>
<feature type="compositionally biased region" description="Polar residues" evidence="2">
    <location>
        <begin position="1240"/>
        <end position="1256"/>
    </location>
</feature>
<feature type="compositionally biased region" description="Polar residues" evidence="2">
    <location>
        <begin position="344"/>
        <end position="357"/>
    </location>
</feature>
<feature type="region of interest" description="Disordered" evidence="2">
    <location>
        <begin position="500"/>
        <end position="535"/>
    </location>
</feature>
<feature type="compositionally biased region" description="Polar residues" evidence="2">
    <location>
        <begin position="76"/>
        <end position="98"/>
    </location>
</feature>
<feature type="region of interest" description="Disordered" evidence="2">
    <location>
        <begin position="557"/>
        <end position="995"/>
    </location>
</feature>
<dbReference type="EMBL" id="JAVHNR010000004">
    <property type="protein sequence ID" value="KAK6345675.1"/>
    <property type="molecule type" value="Genomic_DNA"/>
</dbReference>
<feature type="compositionally biased region" description="Pro residues" evidence="2">
    <location>
        <begin position="872"/>
        <end position="888"/>
    </location>
</feature>
<evidence type="ECO:0000313" key="4">
    <source>
        <dbReference type="Proteomes" id="UP001313282"/>
    </source>
</evidence>
<evidence type="ECO:0000256" key="2">
    <source>
        <dbReference type="SAM" id="MobiDB-lite"/>
    </source>
</evidence>
<feature type="compositionally biased region" description="Polar residues" evidence="2">
    <location>
        <begin position="856"/>
        <end position="865"/>
    </location>
</feature>
<evidence type="ECO:0000256" key="1">
    <source>
        <dbReference type="SAM" id="Coils"/>
    </source>
</evidence>
<feature type="compositionally biased region" description="Pro residues" evidence="2">
    <location>
        <begin position="1546"/>
        <end position="1564"/>
    </location>
</feature>
<evidence type="ECO:0000313" key="3">
    <source>
        <dbReference type="EMBL" id="KAK6345675.1"/>
    </source>
</evidence>
<feature type="compositionally biased region" description="Basic and acidic residues" evidence="2">
    <location>
        <begin position="265"/>
        <end position="290"/>
    </location>
</feature>
<feature type="compositionally biased region" description="Polar residues" evidence="2">
    <location>
        <begin position="1021"/>
        <end position="1043"/>
    </location>
</feature>
<feature type="region of interest" description="Disordered" evidence="2">
    <location>
        <begin position="1012"/>
        <end position="1398"/>
    </location>
</feature>
<sequence length="1612" mass="171361">MSSSDDKLPTSTLARSFSAQLNDIFLLDDVLLTKEKEVDQKKLELTQQSAELDALEARLKAAEALLAKQNKRMSLISSDSAPTPANTEVGNPLSPSSSTRRRNPIPLFQDPSADTEARADGGQDIADGSAPEPPKKDNPVALQAPRALPALSQEIEAREEEEERKSRGEEEWRGGWREGGGNEGRLAEPGGRFDRDDIGAASNTSLFTSTFANPDVPKKDKIQFTSFREKDLPKLSEGQGKFYAQADAAQQHQQQYQPTLPTASQDKRDAHGNRTFEPESTETSKPEELRSSGAPSAASAASINGQNLPITVKPDEDGDEVATGDLIDQYGYDSEPEPEEEPGLQTTSINIGNTHATQPIVPTPHVSNATVSVSRPNRSDSLASPVRYSSTVGSATGTAGQTPNTQESINTKYIVDDGFFTRPRRAPTVTESELPPLPGQTPDIPKRKPVRGSEDNSRPQISLLTTDRPPTPPSKASRSIANSTPYNYNTSHLSVATNYTDNRTIPSMSSTDLGHGEKPLPPTSAPEANLDVPVRESVTERGFGGLLKMKKSLQGLRKKAQAASSPISPTGDQRSFSTGALGHYPSSDPRPKDEPPLPPIPPEKLNASSPVPTIPVQYRASPPPQMQTPQTPQTPQSSSQYMSQPAPQTDLFDRIQASLPNQQQEEPSPRRFEGKHKKAVEAIAKFSGKMSALRALRKKEAKEELPSQAPQASQEPPLAAWEIEQRASSKPNPQPISPPQTASLNAAPQSTYPVAAQTWKSQSSGYSINGYVNGQTPISPPQEPLSDDALPAAPAKLTEEAPPPTPAKYELPLPKRIESLSMDPPSTPEKPDPTSSFERSSPERPRTSSSRGLSIFPSSSTTKPSVSIEMAPPAPPKEADLPPPPPQKLQPLASFKPLTLEFSTSSSLAVEKPQPSPGLAPPASPGFAPGRGGRTETYSFLGDYYFGDNQDGDEQSAELANNTASQQSQPAPPGTDAVKGLPDIKRDGPNNKSNYRIQSFAPFTLGDFSSGDFSASFSFDNVQPNSINTQQKPSSTLDSNPLSNPIAARTPVPPPTSAPPSTALPEIPVVPAKAERKSPAIPESIPEGPQSPAPLSEAPKTVQRVPSKPELRDKHPAPLQTVAHRSILSSSISTGRESSGSPQLPMKDIPEEGPYPSARSPSSTMSGPGSAPTSTAPPPVNKTGYASGVSSVRSSSGYTEPPSATSSRTSLSSGTNGPANGVATPTPRIPSGEQGPYPIRNSSSQGHPQRPPSQETVVERRIQSGAPNMPPSARPPNNLHPSGPPHGMPPQGMPPRGRMPGPPPPGATPELRGRPGFRPPPGGPMGPGYPPRSASPAFSERSMRPPRIPPSHRSASPAFSERRGPPPPRSSSPAFSMRGDPRMRPGPPPHHGRKRSNSMEILDFAVDFELPSSALRFEAKESDSNRRAKSERGPPPGSFRGRAESPGPREGFRSGSRAGSRGPPGMPPHMNGPGSRPASRTQSPFKHPPVSHNFNGGMPPRGPPGSRRNSGGSNAGGHRRPSISEADLDIALSVGQIPGQERKYRPPPQMRGGRPPPGPMPPHIPQSGGRGLKGLASNGSGITYPGLDDGFGMMDGGGRMPTPSMPRREEMA</sequence>
<feature type="compositionally biased region" description="Low complexity" evidence="2">
    <location>
        <begin position="291"/>
        <end position="302"/>
    </location>
</feature>
<feature type="compositionally biased region" description="Low complexity" evidence="2">
    <location>
        <begin position="627"/>
        <end position="648"/>
    </location>
</feature>
<feature type="compositionally biased region" description="Basic and acidic residues" evidence="2">
    <location>
        <begin position="1107"/>
        <end position="1116"/>
    </location>
</feature>
<feature type="coiled-coil region" evidence="1">
    <location>
        <begin position="38"/>
        <end position="72"/>
    </location>
</feature>
<feature type="compositionally biased region" description="Pro residues" evidence="2">
    <location>
        <begin position="1282"/>
        <end position="1293"/>
    </location>
</feature>